<dbReference type="PANTHER" id="PTHR48025:SF1">
    <property type="entry name" value="RRM DOMAIN-CONTAINING PROTEIN"/>
    <property type="match status" value="1"/>
</dbReference>
<name>A0ABV0KKR5_9CYAN</name>
<keyword evidence="5" id="KW-1185">Reference proteome</keyword>
<dbReference type="EMBL" id="JAMPLM010000012">
    <property type="protein sequence ID" value="MEP1059623.1"/>
    <property type="molecule type" value="Genomic_DNA"/>
</dbReference>
<dbReference type="InterPro" id="IPR035979">
    <property type="entry name" value="RBD_domain_sf"/>
</dbReference>
<feature type="compositionally biased region" description="Polar residues" evidence="2">
    <location>
        <begin position="127"/>
        <end position="136"/>
    </location>
</feature>
<accession>A0ABV0KKR5</accession>
<evidence type="ECO:0000313" key="5">
    <source>
        <dbReference type="Proteomes" id="UP001476950"/>
    </source>
</evidence>
<dbReference type="InterPro" id="IPR000504">
    <property type="entry name" value="RRM_dom"/>
</dbReference>
<dbReference type="Gene3D" id="3.30.70.330">
    <property type="match status" value="1"/>
</dbReference>
<feature type="region of interest" description="Disordered" evidence="2">
    <location>
        <begin position="64"/>
        <end position="143"/>
    </location>
</feature>
<keyword evidence="1" id="KW-0694">RNA-binding</keyword>
<dbReference type="SMART" id="SM00360">
    <property type="entry name" value="RRM"/>
    <property type="match status" value="1"/>
</dbReference>
<feature type="compositionally biased region" description="Basic and acidic residues" evidence="2">
    <location>
        <begin position="64"/>
        <end position="87"/>
    </location>
</feature>
<feature type="domain" description="RRM" evidence="3">
    <location>
        <begin position="3"/>
        <end position="81"/>
    </location>
</feature>
<evidence type="ECO:0000259" key="3">
    <source>
        <dbReference type="PROSITE" id="PS50102"/>
    </source>
</evidence>
<comment type="caution">
    <text evidence="4">The sequence shown here is derived from an EMBL/GenBank/DDBJ whole genome shotgun (WGS) entry which is preliminary data.</text>
</comment>
<evidence type="ECO:0000256" key="1">
    <source>
        <dbReference type="ARBA" id="ARBA00022884"/>
    </source>
</evidence>
<dbReference type="Proteomes" id="UP001476950">
    <property type="component" value="Unassembled WGS sequence"/>
</dbReference>
<evidence type="ECO:0000256" key="2">
    <source>
        <dbReference type="SAM" id="MobiDB-lite"/>
    </source>
</evidence>
<protein>
    <submittedName>
        <fullName evidence="4">RNA-binding protein</fullName>
    </submittedName>
</protein>
<dbReference type="SUPFAM" id="SSF54928">
    <property type="entry name" value="RNA-binding domain, RBD"/>
    <property type="match status" value="1"/>
</dbReference>
<sequence>MSIRLYVGNLPEDLSRQELEAVFAEAGDSISIKIITDRKTNKCRGFGFVTVKSEEEADEIIEKFNGRPIKDNALKVERAQPRAKDKADDEDSPSATSAPVPAGSAPSAVRRKGNGNSGNNKTRRAAGTTQNDSDSVQPDPRWAQELEKLKQLLAAQTTNP</sequence>
<dbReference type="RefSeq" id="WP_190452037.1">
    <property type="nucleotide sequence ID" value="NZ_JAMPLM010000012.1"/>
</dbReference>
<feature type="compositionally biased region" description="Low complexity" evidence="2">
    <location>
        <begin position="93"/>
        <end position="108"/>
    </location>
</feature>
<organism evidence="4 5">
    <name type="scientific">Stenomitos frigidus AS-A4</name>
    <dbReference type="NCBI Taxonomy" id="2933935"/>
    <lineage>
        <taxon>Bacteria</taxon>
        <taxon>Bacillati</taxon>
        <taxon>Cyanobacteriota</taxon>
        <taxon>Cyanophyceae</taxon>
        <taxon>Leptolyngbyales</taxon>
        <taxon>Leptolyngbyaceae</taxon>
        <taxon>Stenomitos</taxon>
    </lineage>
</organism>
<proteinExistence type="predicted"/>
<dbReference type="Pfam" id="PF00076">
    <property type="entry name" value="RRM_1"/>
    <property type="match status" value="1"/>
</dbReference>
<reference evidence="4 5" key="1">
    <citation type="submission" date="2022-04" db="EMBL/GenBank/DDBJ databases">
        <title>Positive selection, recombination, and allopatry shape intraspecific diversity of widespread and dominant cyanobacteria.</title>
        <authorList>
            <person name="Wei J."/>
            <person name="Shu W."/>
            <person name="Hu C."/>
        </authorList>
    </citation>
    <scope>NUCLEOTIDE SEQUENCE [LARGE SCALE GENOMIC DNA]</scope>
    <source>
        <strain evidence="4 5">AS-A4</strain>
    </source>
</reference>
<dbReference type="InterPro" id="IPR050502">
    <property type="entry name" value="Euk_RNA-bind_prot"/>
</dbReference>
<gene>
    <name evidence="4" type="ORF">NDI38_14355</name>
</gene>
<dbReference type="InterPro" id="IPR012677">
    <property type="entry name" value="Nucleotide-bd_a/b_plait_sf"/>
</dbReference>
<dbReference type="PROSITE" id="PS50102">
    <property type="entry name" value="RRM"/>
    <property type="match status" value="1"/>
</dbReference>
<evidence type="ECO:0000313" key="4">
    <source>
        <dbReference type="EMBL" id="MEP1059623.1"/>
    </source>
</evidence>
<dbReference type="PANTHER" id="PTHR48025">
    <property type="entry name" value="OS02G0815200 PROTEIN"/>
    <property type="match status" value="1"/>
</dbReference>